<proteinExistence type="predicted"/>
<accession>A0ABS7AEM9</accession>
<evidence type="ECO:0000256" key="1">
    <source>
        <dbReference type="SAM" id="MobiDB-lite"/>
    </source>
</evidence>
<name>A0ABS7AEM9_9PROT</name>
<dbReference type="RefSeq" id="WP_219765337.1">
    <property type="nucleotide sequence ID" value="NZ_JAHYBZ010000009.1"/>
</dbReference>
<reference evidence="2 3" key="1">
    <citation type="submission" date="2021-07" db="EMBL/GenBank/DDBJ databases">
        <authorList>
            <person name="So Y."/>
        </authorList>
    </citation>
    <scope>NUCLEOTIDE SEQUENCE [LARGE SCALE GENOMIC DNA]</scope>
    <source>
        <strain evidence="2 3">HJA6</strain>
    </source>
</reference>
<sequence length="78" mass="8622">MDDHLTPANPADIEEAIHYALRFGSSGKPLAKGTRVDAKILARSVTEQLLRSNFLIFRRRHEPGPTPGRCGEPPNRSS</sequence>
<dbReference type="EMBL" id="JAHYBZ010000009">
    <property type="protein sequence ID" value="MBW6400762.1"/>
    <property type="molecule type" value="Genomic_DNA"/>
</dbReference>
<evidence type="ECO:0000313" key="2">
    <source>
        <dbReference type="EMBL" id="MBW6400762.1"/>
    </source>
</evidence>
<organism evidence="2 3">
    <name type="scientific">Roseomonas alba</name>
    <dbReference type="NCBI Taxonomy" id="2846776"/>
    <lineage>
        <taxon>Bacteria</taxon>
        <taxon>Pseudomonadati</taxon>
        <taxon>Pseudomonadota</taxon>
        <taxon>Alphaproteobacteria</taxon>
        <taxon>Acetobacterales</taxon>
        <taxon>Roseomonadaceae</taxon>
        <taxon>Roseomonas</taxon>
    </lineage>
</organism>
<dbReference type="Proteomes" id="UP001196565">
    <property type="component" value="Unassembled WGS sequence"/>
</dbReference>
<protein>
    <submittedName>
        <fullName evidence="2">Uncharacterized protein</fullName>
    </submittedName>
</protein>
<gene>
    <name evidence="2" type="ORF">KPL78_23075</name>
</gene>
<keyword evidence="3" id="KW-1185">Reference proteome</keyword>
<evidence type="ECO:0000313" key="3">
    <source>
        <dbReference type="Proteomes" id="UP001196565"/>
    </source>
</evidence>
<feature type="region of interest" description="Disordered" evidence="1">
    <location>
        <begin position="58"/>
        <end position="78"/>
    </location>
</feature>
<comment type="caution">
    <text evidence="2">The sequence shown here is derived from an EMBL/GenBank/DDBJ whole genome shotgun (WGS) entry which is preliminary data.</text>
</comment>